<reference evidence="1 2" key="1">
    <citation type="submission" date="2019-09" db="EMBL/GenBank/DDBJ databases">
        <title>Non-baumannii Acinetobacter spp. carrying blaNDM-1 isolated in China.</title>
        <authorList>
            <person name="Cui C."/>
            <person name="Chen C."/>
            <person name="Sun J."/>
            <person name="Liu Y."/>
        </authorList>
    </citation>
    <scope>NUCLEOTIDE SEQUENCE [LARGE SCALE GENOMIC DNA]</scope>
    <source>
        <strain evidence="1 2">B18</strain>
        <plasmid evidence="2">pb18-1</plasmid>
    </source>
</reference>
<dbReference type="AlphaFoldDB" id="A0A6C0Y713"/>
<evidence type="ECO:0000313" key="1">
    <source>
        <dbReference type="EMBL" id="QIC71899.1"/>
    </source>
</evidence>
<organism evidence="1 2">
    <name type="scientific">Acinetobacter indicus</name>
    <dbReference type="NCBI Taxonomy" id="756892"/>
    <lineage>
        <taxon>Bacteria</taxon>
        <taxon>Pseudomonadati</taxon>
        <taxon>Pseudomonadota</taxon>
        <taxon>Gammaproteobacteria</taxon>
        <taxon>Moraxellales</taxon>
        <taxon>Moraxellaceae</taxon>
        <taxon>Acinetobacter</taxon>
    </lineage>
</organism>
<dbReference type="RefSeq" id="WP_163146558.1">
    <property type="nucleotide sequence ID" value="NZ_CP044456.1"/>
</dbReference>
<accession>A0A6C0Y713</accession>
<evidence type="ECO:0000313" key="2">
    <source>
        <dbReference type="Proteomes" id="UP000503440"/>
    </source>
</evidence>
<proteinExistence type="predicted"/>
<dbReference type="Proteomes" id="UP000503440">
    <property type="component" value="Plasmid pB18-1"/>
</dbReference>
<dbReference type="EMBL" id="CP044456">
    <property type="protein sequence ID" value="QIC71899.1"/>
    <property type="molecule type" value="Genomic_DNA"/>
</dbReference>
<gene>
    <name evidence="1" type="ORF">FSC09_16035</name>
</gene>
<sequence length="66" mass="7896">MNRRCDEILRQHFNSLFDQPYNAVESVWHVKDFGTAKWLIDQINTPSKPNENLKRAYQKYQALRDG</sequence>
<protein>
    <submittedName>
        <fullName evidence="1">Uncharacterized protein</fullName>
    </submittedName>
</protein>
<geneLocation type="plasmid" evidence="2">
    <name>pb18-1</name>
</geneLocation>
<name>A0A6C0Y713_9GAMM</name>
<keyword evidence="1" id="KW-0614">Plasmid</keyword>